<feature type="transmembrane region" description="Helical" evidence="1">
    <location>
        <begin position="104"/>
        <end position="125"/>
    </location>
</feature>
<keyword evidence="1" id="KW-1133">Transmembrane helix</keyword>
<dbReference type="EMBL" id="BPNL01000007">
    <property type="protein sequence ID" value="GJA53507.1"/>
    <property type="molecule type" value="Genomic_DNA"/>
</dbReference>
<dbReference type="GO" id="GO:0005886">
    <property type="term" value="C:plasma membrane"/>
    <property type="evidence" value="ECO:0007669"/>
    <property type="project" value="TreeGrafter"/>
</dbReference>
<feature type="transmembrane region" description="Helical" evidence="1">
    <location>
        <begin position="6"/>
        <end position="26"/>
    </location>
</feature>
<reference evidence="2 6" key="1">
    <citation type="submission" date="2019-12" db="EMBL/GenBank/DDBJ databases">
        <title>complete genome sequences of Aeromonas caviae str. WP2-W18-ESBL-01 isolated from wastewater treatment plant effluent.</title>
        <authorList>
            <person name="Sekizuka T."/>
            <person name="Itokawa K."/>
            <person name="Yatsu K."/>
            <person name="Inamine Y."/>
            <person name="Kuroda M."/>
        </authorList>
    </citation>
    <scope>NUCLEOTIDE SEQUENCE [LARGE SCALE GENOMIC DNA]</scope>
    <source>
        <strain evidence="2 6">WP2-W18-ESBL-01</strain>
    </source>
</reference>
<dbReference type="PANTHER" id="PTHR35804">
    <property type="entry name" value="LYSINE EXPORTER LYSO"/>
    <property type="match status" value="1"/>
</dbReference>
<keyword evidence="1" id="KW-0472">Membrane</keyword>
<feature type="transmembrane region" description="Helical" evidence="1">
    <location>
        <begin position="131"/>
        <end position="149"/>
    </location>
</feature>
<dbReference type="EMBL" id="CP120942">
    <property type="protein sequence ID" value="WFF99310.1"/>
    <property type="molecule type" value="Genomic_DNA"/>
</dbReference>
<dbReference type="PANTHER" id="PTHR35804:SF1">
    <property type="entry name" value="LYSINE EXPORTER LYSO"/>
    <property type="match status" value="1"/>
</dbReference>
<name>A0A125Y0C9_AERCA</name>
<dbReference type="GeneID" id="48823036"/>
<protein>
    <submittedName>
        <fullName evidence="5">Lysine exporter LysO family protein</fullName>
    </submittedName>
    <submittedName>
        <fullName evidence="4">Membrane protein</fullName>
    </submittedName>
</protein>
<dbReference type="Proteomes" id="UP000515756">
    <property type="component" value="Chromosome"/>
</dbReference>
<gene>
    <name evidence="3" type="ORF">KAM343_41330</name>
    <name evidence="4" type="ORF">KAM348_09300</name>
    <name evidence="5" type="ORF">P5S46_06975</name>
    <name evidence="2" type="ORF">WP2W18E01_41060</name>
</gene>
<dbReference type="OrthoDB" id="5451742at2"/>
<feature type="transmembrane region" description="Helical" evidence="1">
    <location>
        <begin position="170"/>
        <end position="191"/>
    </location>
</feature>
<proteinExistence type="predicted"/>
<evidence type="ECO:0000256" key="1">
    <source>
        <dbReference type="SAM" id="Phobius"/>
    </source>
</evidence>
<organism evidence="4 7">
    <name type="scientific">Aeromonas caviae</name>
    <name type="common">Aeromonas punctata</name>
    <dbReference type="NCBI Taxonomy" id="648"/>
    <lineage>
        <taxon>Bacteria</taxon>
        <taxon>Pseudomonadati</taxon>
        <taxon>Pseudomonadota</taxon>
        <taxon>Gammaproteobacteria</taxon>
        <taxon>Aeromonadales</taxon>
        <taxon>Aeromonadaceae</taxon>
        <taxon>Aeromonas</taxon>
    </lineage>
</organism>
<evidence type="ECO:0000313" key="3">
    <source>
        <dbReference type="EMBL" id="GJA43337.1"/>
    </source>
</evidence>
<accession>A0A125Y0C9</accession>
<evidence type="ECO:0000313" key="7">
    <source>
        <dbReference type="Proteomes" id="UP000887009"/>
    </source>
</evidence>
<dbReference type="Proteomes" id="UP000887009">
    <property type="component" value="Unassembled WGS sequence"/>
</dbReference>
<dbReference type="Proteomes" id="UP000886939">
    <property type="component" value="Unassembled WGS sequence"/>
</dbReference>
<sequence>MLLNVLLILLPLVIGYLVPLSSARLIKLVNQSLGKMVYLILFLMGLGLAYVENLGSNLAVIFKVAGVMLAAITLCNLLALWWLDKRSPPTHEASDGKMPSKLHLLWESLQLCFVVLGGVLLGLVVDLRALPIDKLSEWALMLLLLLIGIQMRNSGMRLRQILLNPWGMKIALTVILSSWLGSLLAAQLLGMPFAHGLAMSSSFGWYSLSGILVADKLGPVLGSAAFINDLGRELIAILIIPVLMRRHPSAAIGYGGATALDFTLPVIQKSGGIQVVPVAIVSGFILSLLGPILILGFLAI</sequence>
<dbReference type="InterPro" id="IPR005642">
    <property type="entry name" value="LysO"/>
</dbReference>
<evidence type="ECO:0000313" key="2">
    <source>
        <dbReference type="EMBL" id="BBQ32524.1"/>
    </source>
</evidence>
<dbReference type="EMBL" id="AP021927">
    <property type="protein sequence ID" value="BBQ32524.1"/>
    <property type="molecule type" value="Genomic_DNA"/>
</dbReference>
<dbReference type="AlphaFoldDB" id="A0A125Y0C9"/>
<evidence type="ECO:0000313" key="4">
    <source>
        <dbReference type="EMBL" id="GJA53507.1"/>
    </source>
</evidence>
<dbReference type="Pfam" id="PF03956">
    <property type="entry name" value="Lys_export"/>
    <property type="match status" value="1"/>
</dbReference>
<dbReference type="RefSeq" id="WP_041215456.1">
    <property type="nucleotide sequence ID" value="NZ_AP021927.1"/>
</dbReference>
<keyword evidence="1" id="KW-0812">Transmembrane</keyword>
<evidence type="ECO:0000313" key="6">
    <source>
        <dbReference type="Proteomes" id="UP000515756"/>
    </source>
</evidence>
<feature type="transmembrane region" description="Helical" evidence="1">
    <location>
        <begin position="273"/>
        <end position="299"/>
    </location>
</feature>
<dbReference type="EMBL" id="BPNI01000155">
    <property type="protein sequence ID" value="GJA43337.1"/>
    <property type="molecule type" value="Genomic_DNA"/>
</dbReference>
<reference evidence="4" key="2">
    <citation type="submission" date="2021-07" db="EMBL/GenBank/DDBJ databases">
        <title>Draft genome sequence of carbapenem-resistant Aeromonas spp. in Japan.</title>
        <authorList>
            <person name="Maehana S."/>
            <person name="Suzuki M."/>
            <person name="Kitasato H."/>
        </authorList>
    </citation>
    <scope>NUCLEOTIDE SEQUENCE</scope>
    <source>
        <strain evidence="3">KAM343</strain>
        <strain evidence="4">KAM348</strain>
    </source>
</reference>
<evidence type="ECO:0000313" key="5">
    <source>
        <dbReference type="EMBL" id="WFF99310.1"/>
    </source>
</evidence>
<feature type="transmembrane region" description="Helical" evidence="1">
    <location>
        <begin position="57"/>
        <end position="83"/>
    </location>
</feature>
<feature type="transmembrane region" description="Helical" evidence="1">
    <location>
        <begin position="203"/>
        <end position="227"/>
    </location>
</feature>
<reference evidence="5" key="3">
    <citation type="submission" date="2023-03" db="EMBL/GenBank/DDBJ databases">
        <title>Aeromonas caviae strain AC1520.</title>
        <authorList>
            <person name="Xie T."/>
            <person name="Zhang Q."/>
            <person name="Deng J."/>
            <person name="Li X."/>
        </authorList>
    </citation>
    <scope>NUCLEOTIDE SEQUENCE</scope>
    <source>
        <strain evidence="5">AC1520</strain>
    </source>
</reference>
<dbReference type="Proteomes" id="UP001218423">
    <property type="component" value="Chromosome"/>
</dbReference>
<feature type="transmembrane region" description="Helical" evidence="1">
    <location>
        <begin position="33"/>
        <end position="51"/>
    </location>
</feature>
<dbReference type="GO" id="GO:0015661">
    <property type="term" value="F:L-lysine efflux transmembrane transporter activity"/>
    <property type="evidence" value="ECO:0007669"/>
    <property type="project" value="InterPro"/>
</dbReference>